<feature type="transmembrane region" description="Helical" evidence="1">
    <location>
        <begin position="269"/>
        <end position="291"/>
    </location>
</feature>
<feature type="transmembrane region" description="Helical" evidence="1">
    <location>
        <begin position="43"/>
        <end position="60"/>
    </location>
</feature>
<feature type="transmembrane region" description="Helical" evidence="1">
    <location>
        <begin position="418"/>
        <end position="442"/>
    </location>
</feature>
<protein>
    <recommendedName>
        <fullName evidence="4">Di/tricarboxylate transporter</fullName>
    </recommendedName>
</protein>
<feature type="transmembrane region" description="Helical" evidence="1">
    <location>
        <begin position="20"/>
        <end position="36"/>
    </location>
</feature>
<feature type="transmembrane region" description="Helical" evidence="1">
    <location>
        <begin position="375"/>
        <end position="398"/>
    </location>
</feature>
<feature type="transmembrane region" description="Helical" evidence="1">
    <location>
        <begin position="136"/>
        <end position="165"/>
    </location>
</feature>
<evidence type="ECO:0000313" key="3">
    <source>
        <dbReference type="Proteomes" id="UP001058461"/>
    </source>
</evidence>
<evidence type="ECO:0000256" key="1">
    <source>
        <dbReference type="SAM" id="Phobius"/>
    </source>
</evidence>
<name>A0ABY5HKE4_9GAMM</name>
<gene>
    <name evidence="2" type="ORF">KDW95_02600</name>
</gene>
<feature type="transmembrane region" description="Helical" evidence="1">
    <location>
        <begin position="298"/>
        <end position="316"/>
    </location>
</feature>
<feature type="transmembrane region" description="Helical" evidence="1">
    <location>
        <begin position="190"/>
        <end position="215"/>
    </location>
</feature>
<proteinExistence type="predicted"/>
<feature type="transmembrane region" description="Helical" evidence="1">
    <location>
        <begin position="463"/>
        <end position="483"/>
    </location>
</feature>
<accession>A0ABY5HKE4</accession>
<organism evidence="2 3">
    <name type="scientific">Marinobacterium rhizophilum</name>
    <dbReference type="NCBI Taxonomy" id="420402"/>
    <lineage>
        <taxon>Bacteria</taxon>
        <taxon>Pseudomonadati</taxon>
        <taxon>Pseudomonadota</taxon>
        <taxon>Gammaproteobacteria</taxon>
        <taxon>Oceanospirillales</taxon>
        <taxon>Oceanospirillaceae</taxon>
        <taxon>Marinobacterium</taxon>
    </lineage>
</organism>
<feature type="transmembrane region" description="Helical" evidence="1">
    <location>
        <begin position="96"/>
        <end position="116"/>
    </location>
</feature>
<dbReference type="EMBL" id="CP073347">
    <property type="protein sequence ID" value="UTW12594.1"/>
    <property type="molecule type" value="Genomic_DNA"/>
</dbReference>
<evidence type="ECO:0008006" key="4">
    <source>
        <dbReference type="Google" id="ProtNLM"/>
    </source>
</evidence>
<dbReference type="RefSeq" id="WP_255854693.1">
    <property type="nucleotide sequence ID" value="NZ_CP073347.1"/>
</dbReference>
<sequence length="484" mass="50849">MSQPPSQPQAANAAGPLRQAAALLLLALVVAATLGFNFADQGWLNWLACGALAGYLVVVADRLNGTSRAFVVLALAASAVMVLLGRDLVAVLYEGGAKACLFASFLGAIGMLRQAAEGSSLVARVGDLLIRVRPLWRYPLLCGGGQLLSGFLAAGALNILCTAVYRGNDRIGHSQGAALQQLRQRRMITALLRGHCMAQCWAPTSLFVVLLLALIPELQPSRLLPYSAGMALLALGLGWGLDQLGSRRLAVSAVARSALLEFQADKPPLWPLVLPLLLLFSTLCGLTFGLARWLDINFVQALVIAFPLFAMGWTLLQCPGDAAPQGARQRLGRLWLEGFPGQGNEIALMGSSVFLGVLVARQIDPGAILALIDAGGLAPAILVSLCAWSIPLLGLLGVNPTVSVTILASLSDALVTAGIPLLPFAVTILGAWCISAGVSPIAQPVLIVARSIRRHAGVVGPRWNGLYSLVAMLALTLWVWLVLT</sequence>
<keyword evidence="1" id="KW-0472">Membrane</keyword>
<keyword evidence="1" id="KW-1133">Transmembrane helix</keyword>
<reference evidence="2" key="1">
    <citation type="submission" date="2021-04" db="EMBL/GenBank/DDBJ databases">
        <title>Oceanospirillales bacteria with DddD are important DMSP degraders in coastal seawater.</title>
        <authorList>
            <person name="Liu J."/>
        </authorList>
    </citation>
    <scope>NUCLEOTIDE SEQUENCE</scope>
    <source>
        <strain evidence="2">D13-1</strain>
    </source>
</reference>
<feature type="transmembrane region" description="Helical" evidence="1">
    <location>
        <begin position="66"/>
        <end position="84"/>
    </location>
</feature>
<keyword evidence="3" id="KW-1185">Reference proteome</keyword>
<evidence type="ECO:0000313" key="2">
    <source>
        <dbReference type="EMBL" id="UTW12594.1"/>
    </source>
</evidence>
<keyword evidence="1" id="KW-0812">Transmembrane</keyword>
<dbReference type="Proteomes" id="UP001058461">
    <property type="component" value="Chromosome"/>
</dbReference>